<dbReference type="Proteomes" id="UP000638263">
    <property type="component" value="Unassembled WGS sequence"/>
</dbReference>
<feature type="region of interest" description="Disordered" evidence="1">
    <location>
        <begin position="65"/>
        <end position="100"/>
    </location>
</feature>
<dbReference type="AlphaFoldDB" id="A0A917VMB7"/>
<evidence type="ECO:0000256" key="1">
    <source>
        <dbReference type="SAM" id="MobiDB-lite"/>
    </source>
</evidence>
<dbReference type="EMBL" id="BMMH01000001">
    <property type="protein sequence ID" value="GGK95532.1"/>
    <property type="molecule type" value="Genomic_DNA"/>
</dbReference>
<name>A0A917VMB7_9NOCA</name>
<comment type="caution">
    <text evidence="2">The sequence shown here is derived from an EMBL/GenBank/DDBJ whole genome shotgun (WGS) entry which is preliminary data.</text>
</comment>
<sequence length="100" mass="11383">MGGRRRPGARQPYVWFYEPDPGPRPRRPYRVNCPNENAQRWSAPEPIPPAYQVWSCRGTYLPLPQASRNNPIGTIRNTGYRRRDGAKCRSSSMDVPVVAG</sequence>
<reference evidence="2" key="1">
    <citation type="journal article" date="2014" name="Int. J. Syst. Evol. Microbiol.">
        <title>Complete genome sequence of Corynebacterium casei LMG S-19264T (=DSM 44701T), isolated from a smear-ripened cheese.</title>
        <authorList>
            <consortium name="US DOE Joint Genome Institute (JGI-PGF)"/>
            <person name="Walter F."/>
            <person name="Albersmeier A."/>
            <person name="Kalinowski J."/>
            <person name="Ruckert C."/>
        </authorList>
    </citation>
    <scope>NUCLEOTIDE SEQUENCE</scope>
    <source>
        <strain evidence="2">CGMCC 4.3508</strain>
    </source>
</reference>
<protein>
    <submittedName>
        <fullName evidence="2">Uncharacterized protein</fullName>
    </submittedName>
</protein>
<accession>A0A917VMB7</accession>
<evidence type="ECO:0000313" key="3">
    <source>
        <dbReference type="Proteomes" id="UP000638263"/>
    </source>
</evidence>
<reference evidence="2" key="2">
    <citation type="submission" date="2020-09" db="EMBL/GenBank/DDBJ databases">
        <authorList>
            <person name="Sun Q."/>
            <person name="Zhou Y."/>
        </authorList>
    </citation>
    <scope>NUCLEOTIDE SEQUENCE</scope>
    <source>
        <strain evidence="2">CGMCC 4.3508</strain>
    </source>
</reference>
<gene>
    <name evidence="2" type="ORF">GCM10011588_07350</name>
</gene>
<organism evidence="2 3">
    <name type="scientific">Nocardia jinanensis</name>
    <dbReference type="NCBI Taxonomy" id="382504"/>
    <lineage>
        <taxon>Bacteria</taxon>
        <taxon>Bacillati</taxon>
        <taxon>Actinomycetota</taxon>
        <taxon>Actinomycetes</taxon>
        <taxon>Mycobacteriales</taxon>
        <taxon>Nocardiaceae</taxon>
        <taxon>Nocardia</taxon>
    </lineage>
</organism>
<keyword evidence="3" id="KW-1185">Reference proteome</keyword>
<feature type="compositionally biased region" description="Polar residues" evidence="1">
    <location>
        <begin position="66"/>
        <end position="77"/>
    </location>
</feature>
<proteinExistence type="predicted"/>
<evidence type="ECO:0000313" key="2">
    <source>
        <dbReference type="EMBL" id="GGK95532.1"/>
    </source>
</evidence>